<reference evidence="2" key="1">
    <citation type="submission" date="2015-07" db="EMBL/GenBank/DDBJ databases">
        <title>MeaNS - Measles Nucleotide Surveillance Program.</title>
        <authorList>
            <person name="Tran T."/>
            <person name="Druce J."/>
        </authorList>
    </citation>
    <scope>NUCLEOTIDE SEQUENCE</scope>
    <source>
        <strain evidence="2">UCB-OBI-ISO-001</strain>
        <tissue evidence="2">Gonad</tissue>
    </source>
</reference>
<keyword evidence="1" id="KW-0472">Membrane</keyword>
<gene>
    <name evidence="2" type="ORF">OCBIM_22029878mg</name>
</gene>
<feature type="transmembrane region" description="Helical" evidence="1">
    <location>
        <begin position="41"/>
        <end position="61"/>
    </location>
</feature>
<keyword evidence="1" id="KW-0812">Transmembrane</keyword>
<accession>A0A0L8GQF6</accession>
<keyword evidence="1" id="KW-1133">Transmembrane helix</keyword>
<dbReference type="EMBL" id="KQ420828">
    <property type="protein sequence ID" value="KOF79193.1"/>
    <property type="molecule type" value="Genomic_DNA"/>
</dbReference>
<evidence type="ECO:0000313" key="2">
    <source>
        <dbReference type="EMBL" id="KOF79193.1"/>
    </source>
</evidence>
<name>A0A0L8GQF6_OCTBM</name>
<organism evidence="2">
    <name type="scientific">Octopus bimaculoides</name>
    <name type="common">California two-spotted octopus</name>
    <dbReference type="NCBI Taxonomy" id="37653"/>
    <lineage>
        <taxon>Eukaryota</taxon>
        <taxon>Metazoa</taxon>
        <taxon>Spiralia</taxon>
        <taxon>Lophotrochozoa</taxon>
        <taxon>Mollusca</taxon>
        <taxon>Cephalopoda</taxon>
        <taxon>Coleoidea</taxon>
        <taxon>Octopodiformes</taxon>
        <taxon>Octopoda</taxon>
        <taxon>Incirrata</taxon>
        <taxon>Octopodidae</taxon>
        <taxon>Octopus</taxon>
    </lineage>
</organism>
<evidence type="ECO:0000256" key="1">
    <source>
        <dbReference type="SAM" id="Phobius"/>
    </source>
</evidence>
<proteinExistence type="predicted"/>
<protein>
    <submittedName>
        <fullName evidence="2">Uncharacterized protein</fullName>
    </submittedName>
</protein>
<sequence>MAEIDHPTLPYETRAKGFVFLLNTRIKSCKEAGIYIYKYKYILFSCLGFFFFTLFFFLFFLNQKIPSGFSPTESYRALLFFHSFNEKKVFTNEIKIIECRQVKMEPNPLCDDHWQTE</sequence>
<dbReference type="AlphaFoldDB" id="A0A0L8GQF6"/>